<accession>A0AAC9HRF8</accession>
<proteinExistence type="predicted"/>
<dbReference type="RefSeq" id="WP_069850393.1">
    <property type="nucleotide sequence ID" value="NZ_CP014859.1"/>
</dbReference>
<reference evidence="2" key="1">
    <citation type="submission" date="2016-03" db="EMBL/GenBank/DDBJ databases">
        <title>Complete genome sequence of the type strain Actinoalloteichus hymeniacidonis DSM 45092.</title>
        <authorList>
            <person name="Schaffert L."/>
            <person name="Albersmeier A."/>
            <person name="Winkler A."/>
            <person name="Kalinowski J."/>
            <person name="Zotchev S."/>
            <person name="Ruckert C."/>
        </authorList>
    </citation>
    <scope>NUCLEOTIDE SEQUENCE [LARGE SCALE GENOMIC DNA]</scope>
    <source>
        <strain evidence="2">HPA177(T) (DSM 45092(T))</strain>
    </source>
</reference>
<dbReference type="AlphaFoldDB" id="A0AAC9HRF8"/>
<evidence type="ECO:0000313" key="2">
    <source>
        <dbReference type="Proteomes" id="UP000095210"/>
    </source>
</evidence>
<keyword evidence="2" id="KW-1185">Reference proteome</keyword>
<sequence length="98" mass="11777">MSRTDKTKPRFVRFREHNPRPVHDHRFGVCDLPTSPAREESDTRCRWVDFAIRVGCCQGCKIRSHIKERQEWIREANRRQRYAGRRTARRHAAEANFD</sequence>
<evidence type="ECO:0000313" key="1">
    <source>
        <dbReference type="EMBL" id="AOS64249.1"/>
    </source>
</evidence>
<dbReference type="EMBL" id="CP014859">
    <property type="protein sequence ID" value="AOS64249.1"/>
    <property type="molecule type" value="Genomic_DNA"/>
</dbReference>
<dbReference type="Proteomes" id="UP000095210">
    <property type="component" value="Chromosome"/>
</dbReference>
<protein>
    <submittedName>
        <fullName evidence="1">Uncharacterized protein</fullName>
    </submittedName>
</protein>
<gene>
    <name evidence="1" type="ORF">TL08_17245</name>
</gene>
<dbReference type="KEGG" id="ahm:TL08_17245"/>
<name>A0AAC9HRF8_9PSEU</name>
<organism evidence="1 2">
    <name type="scientific">Actinoalloteichus hymeniacidonis</name>
    <dbReference type="NCBI Taxonomy" id="340345"/>
    <lineage>
        <taxon>Bacteria</taxon>
        <taxon>Bacillati</taxon>
        <taxon>Actinomycetota</taxon>
        <taxon>Actinomycetes</taxon>
        <taxon>Pseudonocardiales</taxon>
        <taxon>Pseudonocardiaceae</taxon>
        <taxon>Actinoalloteichus</taxon>
    </lineage>
</organism>